<gene>
    <name evidence="3" type="ORF">Tfer_1682</name>
</gene>
<comment type="caution">
    <text evidence="3">The sequence shown here is derived from an EMBL/GenBank/DDBJ whole genome shotgun (WGS) entry which is preliminary data.</text>
</comment>
<name>A0A0L6W2G6_9FIRM</name>
<feature type="region of interest" description="Disordered" evidence="1">
    <location>
        <begin position="44"/>
        <end position="72"/>
    </location>
</feature>
<feature type="transmembrane region" description="Helical" evidence="2">
    <location>
        <begin position="7"/>
        <end position="27"/>
    </location>
</feature>
<dbReference type="EMBL" id="LGTE01000010">
    <property type="protein sequence ID" value="KNZ69661.1"/>
    <property type="molecule type" value="Genomic_DNA"/>
</dbReference>
<keyword evidence="4" id="KW-1185">Reference proteome</keyword>
<evidence type="ECO:0000256" key="1">
    <source>
        <dbReference type="SAM" id="MobiDB-lite"/>
    </source>
</evidence>
<protein>
    <submittedName>
        <fullName evidence="3">Uncharacterized protein</fullName>
    </submittedName>
</protein>
<dbReference type="AlphaFoldDB" id="A0A0L6W2G6"/>
<keyword evidence="2" id="KW-0472">Membrane</keyword>
<dbReference type="Proteomes" id="UP000037175">
    <property type="component" value="Unassembled WGS sequence"/>
</dbReference>
<organism evidence="3 4">
    <name type="scientific">Thermincola ferriacetica</name>
    <dbReference type="NCBI Taxonomy" id="281456"/>
    <lineage>
        <taxon>Bacteria</taxon>
        <taxon>Bacillati</taxon>
        <taxon>Bacillota</taxon>
        <taxon>Clostridia</taxon>
        <taxon>Eubacteriales</taxon>
        <taxon>Thermincolaceae</taxon>
        <taxon>Thermincola</taxon>
    </lineage>
</organism>
<evidence type="ECO:0000313" key="3">
    <source>
        <dbReference type="EMBL" id="KNZ69661.1"/>
    </source>
</evidence>
<reference evidence="4" key="1">
    <citation type="submission" date="2015-07" db="EMBL/GenBank/DDBJ databases">
        <title>Complete Genome of Thermincola ferriacetica strain Z-0001T.</title>
        <authorList>
            <person name="Lusk B."/>
            <person name="Badalamenti J.P."/>
            <person name="Parameswaran P."/>
            <person name="Bond D.R."/>
            <person name="Torres C.I."/>
        </authorList>
    </citation>
    <scope>NUCLEOTIDE SEQUENCE [LARGE SCALE GENOMIC DNA]</scope>
    <source>
        <strain evidence="4">Z-0001</strain>
    </source>
</reference>
<keyword evidence="2" id="KW-0812">Transmembrane</keyword>
<sequence>MNGKIRWILICLTVMFAFSIGLNFYFYNLVRNYDNIPVKPLVSNSPSNTDTKPATAESQPTKSESSSDQTSIVVGTGDLNPNEYIKILSLKVHKFDDLVYDECLALDAKIQNISNQVVKDLDIHIELLDKGGRPFTEKDISFAYPGAFNDSQKPIKPNHIRNYGLVLFEDVPQEWSGKYRYQLILNEVGDGDV</sequence>
<keyword evidence="2" id="KW-1133">Transmembrane helix</keyword>
<evidence type="ECO:0000313" key="4">
    <source>
        <dbReference type="Proteomes" id="UP000037175"/>
    </source>
</evidence>
<dbReference type="RefSeq" id="WP_052217912.1">
    <property type="nucleotide sequence ID" value="NZ_LGTE01000010.1"/>
</dbReference>
<proteinExistence type="predicted"/>
<accession>A0A0L6W2G6</accession>
<evidence type="ECO:0000256" key="2">
    <source>
        <dbReference type="SAM" id="Phobius"/>
    </source>
</evidence>